<sequence length="436" mass="48254">MQSSDEDQDDVQVIRLTSMGKTTYITTHQDPSSGKTIVLWNDILKVFPDALYLQRGKRVVSFLKGADFEDLQPPRIAAIPGAILDIIVKDELKEDVGGSQQEGTTVTPLATPPQPKPVTTVPTTFRRNPTFGDELAALENYNHIDIPSNLLSGRNVLSESAVVAMVTNTHVKQTHTATSGRSPAYGDELAALENYNHIDIPNTSARGPQFIPDNFTVPSEDSLETQQEQQQRQQSRSPNKGTPRELQPHPSKSLTPAIQAQPSSNMGVTTPRLRDPISNANDTASSVTSRRKSTVVILARDRGKTHVLKGLRFENGLDGVKRDYGVAMECYIKAVELGYMVALYNIGLLYEFGRGVAQDELKATEWYDKFLKYSLEDIEQGDMESQFVLAKMYRNGRGVPKDEAKAMEWYAKAADQGKTGAMFQLKELKKKHPSSA</sequence>
<dbReference type="PANTHER" id="PTHR45011:SF1">
    <property type="entry name" value="DAP3-BINDING CELL DEATH ENHANCER 1"/>
    <property type="match status" value="1"/>
</dbReference>
<reference evidence="2 3" key="1">
    <citation type="journal article" date="2020" name="Fungal Divers.">
        <title>Resolving the Mortierellaceae phylogeny through synthesis of multi-gene phylogenetics and phylogenomics.</title>
        <authorList>
            <person name="Vandepol N."/>
            <person name="Liber J."/>
            <person name="Desiro A."/>
            <person name="Na H."/>
            <person name="Kennedy M."/>
            <person name="Barry K."/>
            <person name="Grigoriev I.V."/>
            <person name="Miller A.N."/>
            <person name="O'Donnell K."/>
            <person name="Stajich J.E."/>
            <person name="Bonito G."/>
        </authorList>
    </citation>
    <scope>NUCLEOTIDE SEQUENCE [LARGE SCALE GENOMIC DNA]</scope>
    <source>
        <strain evidence="2 3">AD045</strain>
    </source>
</reference>
<accession>A0ABQ7JLR6</accession>
<dbReference type="InterPro" id="IPR006597">
    <property type="entry name" value="Sel1-like"/>
</dbReference>
<proteinExistence type="predicted"/>
<dbReference type="Gene3D" id="1.25.40.10">
    <property type="entry name" value="Tetratricopeptide repeat domain"/>
    <property type="match status" value="1"/>
</dbReference>
<feature type="compositionally biased region" description="Polar residues" evidence="1">
    <location>
        <begin position="98"/>
        <end position="108"/>
    </location>
</feature>
<gene>
    <name evidence="2" type="ORF">BGZ96_001925</name>
</gene>
<name>A0ABQ7JLR6_9FUNG</name>
<comment type="caution">
    <text evidence="2">The sequence shown here is derived from an EMBL/GenBank/DDBJ whole genome shotgun (WGS) entry which is preliminary data.</text>
</comment>
<dbReference type="InterPro" id="IPR052748">
    <property type="entry name" value="ISR_Activator"/>
</dbReference>
<dbReference type="PANTHER" id="PTHR45011">
    <property type="entry name" value="DAP3-BINDING CELL DEATH ENHANCER 1"/>
    <property type="match status" value="1"/>
</dbReference>
<feature type="compositionally biased region" description="Polar residues" evidence="1">
    <location>
        <begin position="250"/>
        <end position="268"/>
    </location>
</feature>
<feature type="compositionally biased region" description="Low complexity" evidence="1">
    <location>
        <begin position="226"/>
        <end position="237"/>
    </location>
</feature>
<protein>
    <recommendedName>
        <fullName evidence="4">HCP-like protein</fullName>
    </recommendedName>
</protein>
<organism evidence="2 3">
    <name type="scientific">Linnemannia gamsii</name>
    <dbReference type="NCBI Taxonomy" id="64522"/>
    <lineage>
        <taxon>Eukaryota</taxon>
        <taxon>Fungi</taxon>
        <taxon>Fungi incertae sedis</taxon>
        <taxon>Mucoromycota</taxon>
        <taxon>Mortierellomycotina</taxon>
        <taxon>Mortierellomycetes</taxon>
        <taxon>Mortierellales</taxon>
        <taxon>Mortierellaceae</taxon>
        <taxon>Linnemannia</taxon>
    </lineage>
</organism>
<dbReference type="Proteomes" id="UP001194696">
    <property type="component" value="Unassembled WGS sequence"/>
</dbReference>
<dbReference type="SUPFAM" id="SSF81901">
    <property type="entry name" value="HCP-like"/>
    <property type="match status" value="1"/>
</dbReference>
<keyword evidence="3" id="KW-1185">Reference proteome</keyword>
<evidence type="ECO:0008006" key="4">
    <source>
        <dbReference type="Google" id="ProtNLM"/>
    </source>
</evidence>
<dbReference type="InterPro" id="IPR011990">
    <property type="entry name" value="TPR-like_helical_dom_sf"/>
</dbReference>
<feature type="region of interest" description="Disordered" evidence="1">
    <location>
        <begin position="200"/>
        <end position="286"/>
    </location>
</feature>
<feature type="region of interest" description="Disordered" evidence="1">
    <location>
        <begin position="95"/>
        <end position="122"/>
    </location>
</feature>
<evidence type="ECO:0000256" key="1">
    <source>
        <dbReference type="SAM" id="MobiDB-lite"/>
    </source>
</evidence>
<dbReference type="SMART" id="SM00671">
    <property type="entry name" value="SEL1"/>
    <property type="match status" value="3"/>
</dbReference>
<evidence type="ECO:0000313" key="2">
    <source>
        <dbReference type="EMBL" id="KAG0279566.1"/>
    </source>
</evidence>
<evidence type="ECO:0000313" key="3">
    <source>
        <dbReference type="Proteomes" id="UP001194696"/>
    </source>
</evidence>
<dbReference type="EMBL" id="JAAAIM010001341">
    <property type="protein sequence ID" value="KAG0279566.1"/>
    <property type="molecule type" value="Genomic_DNA"/>
</dbReference>
<dbReference type="Pfam" id="PF08238">
    <property type="entry name" value="Sel1"/>
    <property type="match status" value="3"/>
</dbReference>